<keyword evidence="1" id="KW-0812">Transmembrane</keyword>
<sequence length="53" mass="5992">MTTLEIVGEKALYEQYMHKVRVGIVVWLTLLTAAVLITIAAEMEVWTEVLSEV</sequence>
<proteinExistence type="predicted"/>
<keyword evidence="1" id="KW-0472">Membrane</keyword>
<name>A0A0F9GC80_9ZZZZ</name>
<comment type="caution">
    <text evidence="2">The sequence shown here is derived from an EMBL/GenBank/DDBJ whole genome shotgun (WGS) entry which is preliminary data.</text>
</comment>
<accession>A0A0F9GC80</accession>
<dbReference type="EMBL" id="LAZR01020649">
    <property type="protein sequence ID" value="KKL88146.1"/>
    <property type="molecule type" value="Genomic_DNA"/>
</dbReference>
<gene>
    <name evidence="2" type="ORF">LCGC14_1927630</name>
</gene>
<feature type="transmembrane region" description="Helical" evidence="1">
    <location>
        <begin position="20"/>
        <end position="41"/>
    </location>
</feature>
<protein>
    <submittedName>
        <fullName evidence="2">Uncharacterized protein</fullName>
    </submittedName>
</protein>
<dbReference type="AlphaFoldDB" id="A0A0F9GC80"/>
<keyword evidence="1" id="KW-1133">Transmembrane helix</keyword>
<evidence type="ECO:0000256" key="1">
    <source>
        <dbReference type="SAM" id="Phobius"/>
    </source>
</evidence>
<organism evidence="2">
    <name type="scientific">marine sediment metagenome</name>
    <dbReference type="NCBI Taxonomy" id="412755"/>
    <lineage>
        <taxon>unclassified sequences</taxon>
        <taxon>metagenomes</taxon>
        <taxon>ecological metagenomes</taxon>
    </lineage>
</organism>
<reference evidence="2" key="1">
    <citation type="journal article" date="2015" name="Nature">
        <title>Complex archaea that bridge the gap between prokaryotes and eukaryotes.</title>
        <authorList>
            <person name="Spang A."/>
            <person name="Saw J.H."/>
            <person name="Jorgensen S.L."/>
            <person name="Zaremba-Niedzwiedzka K."/>
            <person name="Martijn J."/>
            <person name="Lind A.E."/>
            <person name="van Eijk R."/>
            <person name="Schleper C."/>
            <person name="Guy L."/>
            <person name="Ettema T.J."/>
        </authorList>
    </citation>
    <scope>NUCLEOTIDE SEQUENCE</scope>
</reference>
<evidence type="ECO:0000313" key="2">
    <source>
        <dbReference type="EMBL" id="KKL88146.1"/>
    </source>
</evidence>